<feature type="region of interest" description="Disordered" evidence="1">
    <location>
        <begin position="896"/>
        <end position="916"/>
    </location>
</feature>
<protein>
    <submittedName>
        <fullName evidence="2">Vigilin</fullName>
    </submittedName>
</protein>
<feature type="region of interest" description="Disordered" evidence="1">
    <location>
        <begin position="2162"/>
        <end position="2198"/>
    </location>
</feature>
<reference evidence="2" key="1">
    <citation type="submission" date="2017-02" db="UniProtKB">
        <authorList>
            <consortium name="WormBaseParasite"/>
        </authorList>
    </citation>
    <scope>IDENTIFICATION</scope>
</reference>
<evidence type="ECO:0000256" key="1">
    <source>
        <dbReference type="SAM" id="MobiDB-lite"/>
    </source>
</evidence>
<name>A0A0R3T7J8_RODNA</name>
<dbReference type="WBParaSite" id="HNAJ_0000303601-mRNA-1">
    <property type="protein sequence ID" value="HNAJ_0000303601-mRNA-1"/>
    <property type="gene ID" value="HNAJ_0000303601"/>
</dbReference>
<evidence type="ECO:0000313" key="2">
    <source>
        <dbReference type="WBParaSite" id="HNAJ_0000303601-mRNA-1"/>
    </source>
</evidence>
<feature type="compositionally biased region" description="Low complexity" evidence="1">
    <location>
        <begin position="2162"/>
        <end position="2171"/>
    </location>
</feature>
<accession>A0A0R3T7J8</accession>
<organism evidence="2">
    <name type="scientific">Rodentolepis nana</name>
    <name type="common">Dwarf tapeworm</name>
    <name type="synonym">Hymenolepis nana</name>
    <dbReference type="NCBI Taxonomy" id="102285"/>
    <lineage>
        <taxon>Eukaryota</taxon>
        <taxon>Metazoa</taxon>
        <taxon>Spiralia</taxon>
        <taxon>Lophotrochozoa</taxon>
        <taxon>Platyhelminthes</taxon>
        <taxon>Cestoda</taxon>
        <taxon>Eucestoda</taxon>
        <taxon>Cyclophyllidea</taxon>
        <taxon>Hymenolepididae</taxon>
        <taxon>Rodentolepis</taxon>
    </lineage>
</organism>
<feature type="region of interest" description="Disordered" evidence="1">
    <location>
        <begin position="2554"/>
        <end position="2580"/>
    </location>
</feature>
<sequence length="2613" mass="285840">LGINDVDSLNLELRNAVAHATKDSHRGLKIRDVQSQIITRTSSESAWTETQGSSEVQTQIGVMSRTAAIQAVAKMGVVNIPSHNQKNRVVEGTSTTFCLLPDKESTGTMNSEVATSDVMTQISCILHSRGIHSDLQTYLSEYKKRSSLSATSDLGEQNVEFQWEKQPKSEIRNSTATCDVETLISRVVHDYGTQVSSRLIPTEVTVNKISTKEMAVSLGTPLKDIEIGLPIDSLICPSDMKFETELYEGSDLSIADYSGVSNFIVTHDDGVVTGSMHLNSVDAQTGRGLTTQAAVVLRAKDFRRKVAVGEITAQSGVAPKVNFVISNVAGRPFRDSKTPTSDLQTQIRSSNLLQENVELVNSEVQVGLELVPTQISMKRYDIEKMEVEFLDATGRENYNMKMNSVSCPAKIKVESRLTEGSGVHISGIEKASRVVISVSGSLPSVQTDVREKVENEDSDILHEEFKTEVNFEHISMNRDERKRCSSKSTQRNVVRLIPCGVSGSKMMTSGETSQVLSVTSDASMQVGSRLVPLAIGVSPVQLENMEISLTNLGKPISGQMSSASAVLYPAQVELQSTLVDGQNGIELVPIEQLEYINLNSSRSEAMVQYSSSSSDVITQIITPERPNLLPASIIMETGQFDGHHRMPNIASQSLVCDLLSNRMRNQTVTIKAKPATSDYSSGKPSSYLGYVSTEANTQTADTSIENMEEDSIYSADRRVKQYGIGVQVGTKLIPEVLKLSQIPVKNMKLESVVSSSGHKERISLQSIRCPAEIALKSELCDDSGIVICSLDQSGEIEVEMARDSPESQIQVTSKSNKVHGWWSGIVNGKTPLFENKSLDNSSARKSTEKAVTTSKQTIRIENNLSLQGEAILQPETYSTHPNPRYRLVMVDTGNQNRSATQRNSTSPDRQYSSVSASKLDWSDRGVQVGVKLIPNSIDVRPLKLENMKAVLSSKKTRDSREVDASAVLCTSGVQYEEELTESTGVQVVQINESAELSLCYCGDKFVTSVVSANRNTSVIGSTDGSKHFDVGSITARNADLNTTSDADDSNFVTILRVKEAQYGTKNNRTAGYWESTKMPNGEISFIQNRIQLVDKNVQVGLNLVPKTITVDKVSVENMEAISGQRKDGTFEEVSVGAMLYSRPTQYDHILTESKGVNVLPIRDVHDVRVGYKGDIFYTSVDSTRDLIEASYSESRSDWPRLRVHHLEFSDEVSQIGKIDRSRESSKVEAMTQVGTVLVPTELKLEQMSLDAHQVPRLVESISTENILCPTDIAASSILSECSGVHITSVGALSEIAIKLDQGEYKAEVQRDTKSNQTRIAIKERSISAKRSHASGYISLIEPSISVDDAHKALTFGGISNSIQHSMSSKSVQVGTILVPTTVTMEKVMVENLEVSVPLTQSKCAEVNVSAVLASSATEMTTVLTNAPGIHVIPMSKVDEIGIQANGKNYIGMVEGAYQSPRGRAPSGISVSQDQQKIILPIASSAINRSTNIQASLLQQSADLSLLHDTLRSGQTTPVLRETNTFSTGSFRRPGIIHIPGQTLTPIAEILSTPSHSAPKDVMDSSVQVGVRLIPHAISLQRDYGKSMASMPSNLSEKEIDFHNFLMSSEFQYDMMLQETVGVDVVPIKYAEKVNITLDGENFTTEIGSIRSDRRYGSLDHSRRLLERTLSTPLALSDSSSQRLVHAGDTITHQINPPHSSASRRSVVRYDQGTQVGVILLPQQLNLERMNLKSGTINSATVLSESRTPSLLYPTNIGVDVALSETPGFQMADFGGEMLVDFGDSSYNAKVSRTASSAEASVHLIDESVSLGRKSSILEISLSRNLPVTPVTLPSGEVVRRYTVSTGTQVGTLLIPTKVYMNQVDVENLAVEIPLTEWKSTDLNVSAILATTGTEMTTVLSEDTGIQIVDMKDLEEVGIQYGDEVYVAGVTASKPKYIGDSYGPVRDHVTSSTSNKRREVIVISVPKNLECVQLNQKATNLLKQSSDLREIHSTLSSSVSQPRLRMGSVLGTPIHLGGQMSSQQPMTGIINQSPIMTCECGRQYTVGELERQLISIESGASGALGRVNSQFSTNKLLRHMETANGTFSSQDRDAAEASSQNRVYESYNVTCEAAIKPTMVSKRLTANIQPVGIEAGCQVSTYEVDYSMDTRLSRNQLSQLTTDDMTSDLMDTPNLLRRSTSKKRTHSEDSHGRPRTANICSSCRNRMMITDISTADPDDPSSYEASIRIRRVSNADTFDNSVASNFSRGSTLRRSFFTRGSEKRSSGSFESLRSHSQASRCAICRNEITSGDLSSSIRTSTSSLLGGTGVVAVRDSGIHEIADAYAQICKEADQSDGVKANLYLMLRGNKIIQAIIDDYLKEKKIEEVGYFAESKEILEVVSANEKAMKKARKGDKTIYSQLQHNSLTRRVIDSYECYKHSMRVDEFIQVNSTPFEGGVETVSDAMKEIMDVVDALKDAEGQVGEKTIYAELKGNAIIQRVIKEYEMSRLAHTAIRRPTASSRLANVVFSRDSKVGILSVDGQIAKMEFEQFSTSDQVERGSISILQRHRGTESSWRPLSSSVSSVSGDEDTTDRWRTSEEITSTSTRYDVAVSALITPETWDKKVQFDSSNPR</sequence>
<dbReference type="STRING" id="102285.A0A0R3T7J8"/>
<proteinExistence type="predicted"/>